<dbReference type="InterPro" id="IPR025558">
    <property type="entry name" value="DUF4283"/>
</dbReference>
<keyword evidence="2" id="KW-0677">Repeat</keyword>
<dbReference type="Pfam" id="PF14111">
    <property type="entry name" value="DUF4283"/>
    <property type="match status" value="1"/>
</dbReference>
<dbReference type="Proteomes" id="UP000631114">
    <property type="component" value="Unassembled WGS sequence"/>
</dbReference>
<dbReference type="OrthoDB" id="1890565at2759"/>
<name>A0A835I5A7_9MAGN</name>
<keyword evidence="7" id="KW-1185">Reference proteome</keyword>
<proteinExistence type="inferred from homology"/>
<feature type="repeat" description="PPR" evidence="3">
    <location>
        <begin position="78"/>
        <end position="112"/>
    </location>
</feature>
<dbReference type="PANTHER" id="PTHR45717:SF10">
    <property type="entry name" value="OS10G0501000 PROTEIN"/>
    <property type="match status" value="1"/>
</dbReference>
<comment type="similarity">
    <text evidence="1">Belongs to the PPR family. P subfamily.</text>
</comment>
<dbReference type="InterPro" id="IPR002885">
    <property type="entry name" value="PPR_rpt"/>
</dbReference>
<dbReference type="Pfam" id="PF14392">
    <property type="entry name" value="zf-CCHC_4"/>
    <property type="match status" value="1"/>
</dbReference>
<dbReference type="GO" id="GO:0003729">
    <property type="term" value="F:mRNA binding"/>
    <property type="evidence" value="ECO:0007669"/>
    <property type="project" value="UniProtKB-ARBA"/>
</dbReference>
<accession>A0A835I5A7</accession>
<comment type="caution">
    <text evidence="6">The sequence shown here is derived from an EMBL/GenBank/DDBJ whole genome shotgun (WGS) entry which is preliminary data.</text>
</comment>
<dbReference type="NCBIfam" id="TIGR00756">
    <property type="entry name" value="PPR"/>
    <property type="match status" value="2"/>
</dbReference>
<reference evidence="6 7" key="1">
    <citation type="submission" date="2020-10" db="EMBL/GenBank/DDBJ databases">
        <title>The Coptis chinensis genome and diversification of protoberbering-type alkaloids.</title>
        <authorList>
            <person name="Wang B."/>
            <person name="Shu S."/>
            <person name="Song C."/>
            <person name="Liu Y."/>
        </authorList>
    </citation>
    <scope>NUCLEOTIDE SEQUENCE [LARGE SCALE GENOMIC DNA]</scope>
    <source>
        <strain evidence="6">HL-2020</strain>
        <tissue evidence="6">Leaf</tissue>
    </source>
</reference>
<dbReference type="Gene3D" id="1.25.40.10">
    <property type="entry name" value="Tetratricopeptide repeat domain"/>
    <property type="match status" value="2"/>
</dbReference>
<feature type="domain" description="DUF4283" evidence="4">
    <location>
        <begin position="423"/>
        <end position="497"/>
    </location>
</feature>
<evidence type="ECO:0000259" key="4">
    <source>
        <dbReference type="Pfam" id="PF14111"/>
    </source>
</evidence>
<dbReference type="GO" id="GO:0005739">
    <property type="term" value="C:mitochondrion"/>
    <property type="evidence" value="ECO:0007669"/>
    <property type="project" value="TreeGrafter"/>
</dbReference>
<evidence type="ECO:0000259" key="5">
    <source>
        <dbReference type="Pfam" id="PF14392"/>
    </source>
</evidence>
<evidence type="ECO:0000313" key="7">
    <source>
        <dbReference type="Proteomes" id="UP000631114"/>
    </source>
</evidence>
<feature type="domain" description="Zinc knuckle CX2CX4HX4C" evidence="5">
    <location>
        <begin position="560"/>
        <end position="607"/>
    </location>
</feature>
<feature type="repeat" description="PPR" evidence="3">
    <location>
        <begin position="254"/>
        <end position="288"/>
    </location>
</feature>
<dbReference type="InterPro" id="IPR011990">
    <property type="entry name" value="TPR-like_helical_dom_sf"/>
</dbReference>
<sequence>MTEQSYIPLSAVDVAGRLDLIAKVQGVEKAEKYFDSIPVKVKKFPVYNALLYCYVNAKSIEKAEAFMQQMKQLGLAKSPLSYNALLSLYSKVGQYEKLDILIEEMKDNSVRADKFTLSIWMAAYAANSDIDGMDKILQSMEVDPEIVMDWNAYAIAAKGYIKVGLIDKALEMLKSSEKFISGKRQRVAYDFLLTLYAGAGSKEDLNRIWKLYKSSEKLNNTAYLCMIRSLLKFDDIAGAENILAEWESGDTSYDLRVPNLLIAAYCKNGLVKKAEMFINRIIEKGKKPLPSSWDHLATGDVEANQFPMALKALESAFLARRRRWLPSRDTLSACLEYLRQQGDVERTEEFLPWFTLGVGSQSLVEIGIMQGSTDIERAQQEASSNKSQIEDLQPNMKKLFFGTKNPIIEINCLNIEETINDELTLVGKMHGGYLLKLEEAGKDVHRIWQTKGRIELERLDRDHVKIRFENIQECKHVITNGPWMLGGYIFSVKEWMRGKRLEEYRFDLVKFWVQIWDLPKDRINKANVWKIDAELGMVMEADISCPPEFNRPVARVRVEMDVKERLKKDQQIKLETGEELVVRLKYEKLEVFCYFCGVIGHDHLACRIRNQYCYDLIKCGGTIKDIKPNFTSQMKANKFYNGVAYTIADTPSKLCFEETPLPEREKWADGSQKAHL</sequence>
<dbReference type="AlphaFoldDB" id="A0A835I5A7"/>
<evidence type="ECO:0000313" key="6">
    <source>
        <dbReference type="EMBL" id="KAF9610844.1"/>
    </source>
</evidence>
<dbReference type="EMBL" id="JADFTS010000004">
    <property type="protein sequence ID" value="KAF9610844.1"/>
    <property type="molecule type" value="Genomic_DNA"/>
</dbReference>
<evidence type="ECO:0000256" key="2">
    <source>
        <dbReference type="ARBA" id="ARBA00022737"/>
    </source>
</evidence>
<evidence type="ECO:0000256" key="3">
    <source>
        <dbReference type="PROSITE-ProRule" id="PRU00708"/>
    </source>
</evidence>
<dbReference type="PROSITE" id="PS51375">
    <property type="entry name" value="PPR"/>
    <property type="match status" value="3"/>
</dbReference>
<organism evidence="6 7">
    <name type="scientific">Coptis chinensis</name>
    <dbReference type="NCBI Taxonomy" id="261450"/>
    <lineage>
        <taxon>Eukaryota</taxon>
        <taxon>Viridiplantae</taxon>
        <taxon>Streptophyta</taxon>
        <taxon>Embryophyta</taxon>
        <taxon>Tracheophyta</taxon>
        <taxon>Spermatophyta</taxon>
        <taxon>Magnoliopsida</taxon>
        <taxon>Ranunculales</taxon>
        <taxon>Ranunculaceae</taxon>
        <taxon>Coptidoideae</taxon>
        <taxon>Coptis</taxon>
    </lineage>
</organism>
<dbReference type="Pfam" id="PF01535">
    <property type="entry name" value="PPR"/>
    <property type="match status" value="2"/>
</dbReference>
<evidence type="ECO:0000256" key="1">
    <source>
        <dbReference type="ARBA" id="ARBA00007626"/>
    </source>
</evidence>
<protein>
    <recommendedName>
        <fullName evidence="8">Pentatricopeptide repeat-containing protein</fullName>
    </recommendedName>
</protein>
<dbReference type="Pfam" id="PF13041">
    <property type="entry name" value="PPR_2"/>
    <property type="match status" value="1"/>
</dbReference>
<dbReference type="InterPro" id="IPR025836">
    <property type="entry name" value="Zn_knuckle_CX2CX4HX4C"/>
</dbReference>
<dbReference type="PANTHER" id="PTHR45717">
    <property type="entry name" value="OS12G0527900 PROTEIN"/>
    <property type="match status" value="1"/>
</dbReference>
<gene>
    <name evidence="6" type="ORF">IFM89_025254</name>
</gene>
<evidence type="ECO:0008006" key="8">
    <source>
        <dbReference type="Google" id="ProtNLM"/>
    </source>
</evidence>
<feature type="repeat" description="PPR" evidence="3">
    <location>
        <begin position="43"/>
        <end position="77"/>
    </location>
</feature>